<evidence type="ECO:0008006" key="4">
    <source>
        <dbReference type="Google" id="ProtNLM"/>
    </source>
</evidence>
<protein>
    <recommendedName>
        <fullName evidence="4">EfeO-type cupredoxin-like domain-containing protein</fullName>
    </recommendedName>
</protein>
<keyword evidence="1" id="KW-1133">Transmembrane helix</keyword>
<evidence type="ECO:0000313" key="3">
    <source>
        <dbReference type="Proteomes" id="UP000810207"/>
    </source>
</evidence>
<accession>A0ABS4RYI1</accession>
<comment type="caution">
    <text evidence="2">The sequence shown here is derived from an EMBL/GenBank/DDBJ whole genome shotgun (WGS) entry which is preliminary data.</text>
</comment>
<keyword evidence="3" id="KW-1185">Reference proteome</keyword>
<dbReference type="RefSeq" id="WP_211084343.1">
    <property type="nucleotide sequence ID" value="NZ_CBCSLC010000021.1"/>
</dbReference>
<dbReference type="EMBL" id="JAGIKV010000019">
    <property type="protein sequence ID" value="MBP2247958.1"/>
    <property type="molecule type" value="Genomic_DNA"/>
</dbReference>
<proteinExistence type="predicted"/>
<sequence length="144" mass="15368">MKHIRKMIVVGLVSAAVIILIYNFTSNSEGRLANEPRSTPSTPLTVINKENFAGTTNTHRFDIRAGSSYMKVSFKNTGSKHFTFTINEGSTSGTAITSGSVPADGKEHTYYSDKALSTGSYYVSTSSAQGMSGILDVSLGTDVN</sequence>
<keyword evidence="1" id="KW-0472">Membrane</keyword>
<gene>
    <name evidence="2" type="ORF">J2Z28_004627</name>
</gene>
<evidence type="ECO:0000256" key="1">
    <source>
        <dbReference type="SAM" id="Phobius"/>
    </source>
</evidence>
<keyword evidence="1" id="KW-0812">Transmembrane</keyword>
<organism evidence="2 3">
    <name type="scientific">Paenibacillus xylanexedens</name>
    <dbReference type="NCBI Taxonomy" id="528191"/>
    <lineage>
        <taxon>Bacteria</taxon>
        <taxon>Bacillati</taxon>
        <taxon>Bacillota</taxon>
        <taxon>Bacilli</taxon>
        <taxon>Bacillales</taxon>
        <taxon>Paenibacillaceae</taxon>
        <taxon>Paenibacillus</taxon>
    </lineage>
</organism>
<evidence type="ECO:0000313" key="2">
    <source>
        <dbReference type="EMBL" id="MBP2247958.1"/>
    </source>
</evidence>
<feature type="transmembrane region" description="Helical" evidence="1">
    <location>
        <begin position="7"/>
        <end position="25"/>
    </location>
</feature>
<dbReference type="Proteomes" id="UP000810207">
    <property type="component" value="Unassembled WGS sequence"/>
</dbReference>
<reference evidence="2 3" key="1">
    <citation type="submission" date="2021-03" db="EMBL/GenBank/DDBJ databases">
        <title>Genomic Encyclopedia of Type Strains, Phase IV (KMG-IV): sequencing the most valuable type-strain genomes for metagenomic binning, comparative biology and taxonomic classification.</title>
        <authorList>
            <person name="Goeker M."/>
        </authorList>
    </citation>
    <scope>NUCLEOTIDE SEQUENCE [LARGE SCALE GENOMIC DNA]</scope>
    <source>
        <strain evidence="2 3">DSM 21292</strain>
    </source>
</reference>
<name>A0ABS4RYI1_PAEXY</name>